<feature type="transmembrane region" description="Helical" evidence="2">
    <location>
        <begin position="20"/>
        <end position="39"/>
    </location>
</feature>
<feature type="domain" description="Potassium channel" evidence="4">
    <location>
        <begin position="24"/>
        <end position="102"/>
    </location>
</feature>
<evidence type="ECO:0000313" key="6">
    <source>
        <dbReference type="Proteomes" id="UP000250434"/>
    </source>
</evidence>
<sequence>MPVFLIRLIRRALGSRVGVPPLAVILVVFATSWPLMLLAEPSGSELVTPSNFWWWFVVTASTVGYGDFYPETTWGHVVGGYVIVGGIATLTTLFAQLASMIEKRRGRRMHGSGRLEVADHIVVLGYTPGRTERILDELHSDASLRLVLAAWPEVETNPLPERTVEFVRGDLTTESVLRRACVHHARAVLIDARDDNEALAVAVTVDHLQSSAHVVVALRDLDRAKHFRYVSETIHCVQWHNPHMLTEELQDPGITQVYEELMTHGGNGNTYSLRLPGTTTFGDCQTALGRKHNATVLAVRTPDDLLVSPSWDTALPAGSVLYFVSRHRISAEQLTAALQKEHGERAGARR</sequence>
<dbReference type="EMBL" id="CP015163">
    <property type="protein sequence ID" value="AXB43602.1"/>
    <property type="molecule type" value="Genomic_DNA"/>
</dbReference>
<comment type="subcellular location">
    <subcellularLocation>
        <location evidence="1">Cell membrane</location>
        <topology evidence="1">Multi-pass membrane protein</topology>
    </subcellularLocation>
</comment>
<dbReference type="RefSeq" id="WP_113692844.1">
    <property type="nucleotide sequence ID" value="NZ_CP015163.1"/>
</dbReference>
<organism evidence="5 6">
    <name type="scientific">Amycolatopsis albispora</name>
    <dbReference type="NCBI Taxonomy" id="1804986"/>
    <lineage>
        <taxon>Bacteria</taxon>
        <taxon>Bacillati</taxon>
        <taxon>Actinomycetota</taxon>
        <taxon>Actinomycetes</taxon>
        <taxon>Pseudonocardiales</taxon>
        <taxon>Pseudonocardiaceae</taxon>
        <taxon>Amycolatopsis</taxon>
    </lineage>
</organism>
<dbReference type="OrthoDB" id="9799090at2"/>
<dbReference type="InterPro" id="IPR036291">
    <property type="entry name" value="NAD(P)-bd_dom_sf"/>
</dbReference>
<name>A0A344L6C8_9PSEU</name>
<dbReference type="AlphaFoldDB" id="A0A344L6C8"/>
<dbReference type="InterPro" id="IPR003148">
    <property type="entry name" value="RCK_N"/>
</dbReference>
<dbReference type="Pfam" id="PF07885">
    <property type="entry name" value="Ion_trans_2"/>
    <property type="match status" value="1"/>
</dbReference>
<gene>
    <name evidence="5" type="ORF">A4R43_14535</name>
</gene>
<dbReference type="InterPro" id="IPR050721">
    <property type="entry name" value="Trk_Ktr_HKT_K-transport"/>
</dbReference>
<dbReference type="Gene3D" id="3.40.50.720">
    <property type="entry name" value="NAD(P)-binding Rossmann-like Domain"/>
    <property type="match status" value="1"/>
</dbReference>
<dbReference type="Pfam" id="PF02254">
    <property type="entry name" value="TrkA_N"/>
    <property type="match status" value="1"/>
</dbReference>
<evidence type="ECO:0000259" key="4">
    <source>
        <dbReference type="Pfam" id="PF07885"/>
    </source>
</evidence>
<dbReference type="PANTHER" id="PTHR43833">
    <property type="entry name" value="POTASSIUM CHANNEL PROTEIN 2-RELATED-RELATED"/>
    <property type="match status" value="1"/>
</dbReference>
<dbReference type="GO" id="GO:0006813">
    <property type="term" value="P:potassium ion transport"/>
    <property type="evidence" value="ECO:0007669"/>
    <property type="project" value="InterPro"/>
</dbReference>
<feature type="transmembrane region" description="Helical" evidence="2">
    <location>
        <begin position="81"/>
        <end position="101"/>
    </location>
</feature>
<dbReference type="Proteomes" id="UP000250434">
    <property type="component" value="Chromosome"/>
</dbReference>
<evidence type="ECO:0000313" key="5">
    <source>
        <dbReference type="EMBL" id="AXB43602.1"/>
    </source>
</evidence>
<accession>A0A344L6C8</accession>
<reference evidence="5 6" key="1">
    <citation type="submission" date="2016-04" db="EMBL/GenBank/DDBJ databases">
        <title>Complete genome sequence and analysis of deep-sea sediment isolate, Amycolatopsis sp. WP1.</title>
        <authorList>
            <person name="Wang H."/>
            <person name="Chen S."/>
            <person name="Wu Q."/>
        </authorList>
    </citation>
    <scope>NUCLEOTIDE SEQUENCE [LARGE SCALE GENOMIC DNA]</scope>
    <source>
        <strain evidence="5 6">WP1</strain>
    </source>
</reference>
<feature type="domain" description="RCK N-terminal" evidence="3">
    <location>
        <begin position="155"/>
        <end position="229"/>
    </location>
</feature>
<dbReference type="SUPFAM" id="SSF51735">
    <property type="entry name" value="NAD(P)-binding Rossmann-fold domains"/>
    <property type="match status" value="1"/>
</dbReference>
<keyword evidence="2" id="KW-0472">Membrane</keyword>
<dbReference type="GO" id="GO:0005886">
    <property type="term" value="C:plasma membrane"/>
    <property type="evidence" value="ECO:0007669"/>
    <property type="project" value="UniProtKB-SubCell"/>
</dbReference>
<keyword evidence="2" id="KW-1133">Transmembrane helix</keyword>
<keyword evidence="2" id="KW-0812">Transmembrane</keyword>
<dbReference type="KEGG" id="aab:A4R43_14535"/>
<dbReference type="PANTHER" id="PTHR43833:SF9">
    <property type="entry name" value="POTASSIUM CHANNEL PROTEIN YUGO-RELATED"/>
    <property type="match status" value="1"/>
</dbReference>
<evidence type="ECO:0000259" key="3">
    <source>
        <dbReference type="Pfam" id="PF02254"/>
    </source>
</evidence>
<dbReference type="SUPFAM" id="SSF81324">
    <property type="entry name" value="Voltage-gated potassium channels"/>
    <property type="match status" value="1"/>
</dbReference>
<evidence type="ECO:0000256" key="1">
    <source>
        <dbReference type="ARBA" id="ARBA00004651"/>
    </source>
</evidence>
<dbReference type="InterPro" id="IPR013099">
    <property type="entry name" value="K_chnl_dom"/>
</dbReference>
<dbReference type="Gene3D" id="1.10.287.70">
    <property type="match status" value="1"/>
</dbReference>
<protein>
    <submittedName>
        <fullName evidence="5">Ion transporter</fullName>
    </submittedName>
</protein>
<evidence type="ECO:0000256" key="2">
    <source>
        <dbReference type="SAM" id="Phobius"/>
    </source>
</evidence>
<proteinExistence type="predicted"/>
<keyword evidence="6" id="KW-1185">Reference proteome</keyword>